<keyword evidence="3" id="KW-1185">Reference proteome</keyword>
<reference evidence="2 3" key="1">
    <citation type="submission" date="2014-04" db="EMBL/GenBank/DDBJ databases">
        <authorList>
            <consortium name="DOE Joint Genome Institute"/>
            <person name="Kuo A."/>
            <person name="Kohler A."/>
            <person name="Nagy L.G."/>
            <person name="Floudas D."/>
            <person name="Copeland A."/>
            <person name="Barry K.W."/>
            <person name="Cichocki N."/>
            <person name="Veneault-Fourrey C."/>
            <person name="LaButti K."/>
            <person name="Lindquist E.A."/>
            <person name="Lipzen A."/>
            <person name="Lundell T."/>
            <person name="Morin E."/>
            <person name="Murat C."/>
            <person name="Sun H."/>
            <person name="Tunlid A."/>
            <person name="Henrissat B."/>
            <person name="Grigoriev I.V."/>
            <person name="Hibbett D.S."/>
            <person name="Martin F."/>
            <person name="Nordberg H.P."/>
            <person name="Cantor M.N."/>
            <person name="Hua S.X."/>
        </authorList>
    </citation>
    <scope>NUCLEOTIDE SEQUENCE [LARGE SCALE GENOMIC DNA]</scope>
    <source>
        <strain evidence="2 3">LaAM-08-1</strain>
    </source>
</reference>
<protein>
    <submittedName>
        <fullName evidence="2">Uncharacterized protein</fullName>
    </submittedName>
</protein>
<gene>
    <name evidence="2" type="ORF">K443DRAFT_35608</name>
</gene>
<proteinExistence type="predicted"/>
<dbReference type="HOGENOM" id="CLU_2967276_0_0_1"/>
<dbReference type="EMBL" id="KN838564">
    <property type="protein sequence ID" value="KIK04961.1"/>
    <property type="molecule type" value="Genomic_DNA"/>
</dbReference>
<evidence type="ECO:0000313" key="2">
    <source>
        <dbReference type="EMBL" id="KIK04961.1"/>
    </source>
</evidence>
<evidence type="ECO:0000256" key="1">
    <source>
        <dbReference type="SAM" id="MobiDB-lite"/>
    </source>
</evidence>
<accession>A0A0C9XIW1</accession>
<sequence length="59" mass="6933">DIQIEHRCLPTLDLGLINKQIFSPHHHHHRQRPPTVAHSPMSPHHHRHMIATVNVRPRP</sequence>
<reference evidence="3" key="2">
    <citation type="submission" date="2015-01" db="EMBL/GenBank/DDBJ databases">
        <title>Evolutionary Origins and Diversification of the Mycorrhizal Mutualists.</title>
        <authorList>
            <consortium name="DOE Joint Genome Institute"/>
            <consortium name="Mycorrhizal Genomics Consortium"/>
            <person name="Kohler A."/>
            <person name="Kuo A."/>
            <person name="Nagy L.G."/>
            <person name="Floudas D."/>
            <person name="Copeland A."/>
            <person name="Barry K.W."/>
            <person name="Cichocki N."/>
            <person name="Veneault-Fourrey C."/>
            <person name="LaButti K."/>
            <person name="Lindquist E.A."/>
            <person name="Lipzen A."/>
            <person name="Lundell T."/>
            <person name="Morin E."/>
            <person name="Murat C."/>
            <person name="Riley R."/>
            <person name="Ohm R."/>
            <person name="Sun H."/>
            <person name="Tunlid A."/>
            <person name="Henrissat B."/>
            <person name="Grigoriev I.V."/>
            <person name="Hibbett D.S."/>
            <person name="Martin F."/>
        </authorList>
    </citation>
    <scope>NUCLEOTIDE SEQUENCE [LARGE SCALE GENOMIC DNA]</scope>
    <source>
        <strain evidence="3">LaAM-08-1</strain>
    </source>
</reference>
<name>A0A0C9XIW1_9AGAR</name>
<feature type="region of interest" description="Disordered" evidence="1">
    <location>
        <begin position="24"/>
        <end position="59"/>
    </location>
</feature>
<organism evidence="2 3">
    <name type="scientific">Laccaria amethystina LaAM-08-1</name>
    <dbReference type="NCBI Taxonomy" id="1095629"/>
    <lineage>
        <taxon>Eukaryota</taxon>
        <taxon>Fungi</taxon>
        <taxon>Dikarya</taxon>
        <taxon>Basidiomycota</taxon>
        <taxon>Agaricomycotina</taxon>
        <taxon>Agaricomycetes</taxon>
        <taxon>Agaricomycetidae</taxon>
        <taxon>Agaricales</taxon>
        <taxon>Agaricineae</taxon>
        <taxon>Hydnangiaceae</taxon>
        <taxon>Laccaria</taxon>
    </lineage>
</organism>
<dbReference type="Proteomes" id="UP000054477">
    <property type="component" value="Unassembled WGS sequence"/>
</dbReference>
<feature type="non-terminal residue" evidence="2">
    <location>
        <position position="1"/>
    </location>
</feature>
<dbReference type="AlphaFoldDB" id="A0A0C9XIW1"/>
<evidence type="ECO:0000313" key="3">
    <source>
        <dbReference type="Proteomes" id="UP000054477"/>
    </source>
</evidence>
<feature type="non-terminal residue" evidence="2">
    <location>
        <position position="59"/>
    </location>
</feature>